<organism evidence="2 3">
    <name type="scientific">Arabis alpina</name>
    <name type="common">Alpine rock-cress</name>
    <dbReference type="NCBI Taxonomy" id="50452"/>
    <lineage>
        <taxon>Eukaryota</taxon>
        <taxon>Viridiplantae</taxon>
        <taxon>Streptophyta</taxon>
        <taxon>Embryophyta</taxon>
        <taxon>Tracheophyta</taxon>
        <taxon>Spermatophyta</taxon>
        <taxon>Magnoliopsida</taxon>
        <taxon>eudicotyledons</taxon>
        <taxon>Gunneridae</taxon>
        <taxon>Pentapetalae</taxon>
        <taxon>rosids</taxon>
        <taxon>malvids</taxon>
        <taxon>Brassicales</taxon>
        <taxon>Brassicaceae</taxon>
        <taxon>Arabideae</taxon>
        <taxon>Arabis</taxon>
    </lineage>
</organism>
<dbReference type="OrthoDB" id="612216at2759"/>
<dbReference type="InterPro" id="IPR036047">
    <property type="entry name" value="F-box-like_dom_sf"/>
</dbReference>
<gene>
    <name evidence="2" type="ordered locus">AALP_Aa1g046900</name>
</gene>
<dbReference type="EMBL" id="CM002869">
    <property type="protein sequence ID" value="KFK42846.1"/>
    <property type="molecule type" value="Genomic_DNA"/>
</dbReference>
<dbReference type="PANTHER" id="PTHR32212:SF460">
    <property type="entry name" value="RNI-LIKE SUPERFAMILY PROTEIN"/>
    <property type="match status" value="1"/>
</dbReference>
<dbReference type="Proteomes" id="UP000029120">
    <property type="component" value="Chromosome 1"/>
</dbReference>
<dbReference type="PANTHER" id="PTHR32212">
    <property type="entry name" value="CYCLIN-LIKE F-BOX"/>
    <property type="match status" value="1"/>
</dbReference>
<name>A0A087HL44_ARAAL</name>
<sequence>MRRNDSARVYKKMEQWFDQWVLHILSSLPTKDVIATSVLSKRWGSFWKVVPNLEFESYGNIRKFVENISKCLLSHKASVLESLHLKLRDRCEDFLLDLNLYEGEPLRFPNCFFCYDKLETLKLKNKVLLDVPFLVPMKSLKNKVLL</sequence>
<dbReference type="Pfam" id="PF00646">
    <property type="entry name" value="F-box"/>
    <property type="match status" value="1"/>
</dbReference>
<evidence type="ECO:0000313" key="2">
    <source>
        <dbReference type="EMBL" id="KFK42846.1"/>
    </source>
</evidence>
<dbReference type="SUPFAM" id="SSF81383">
    <property type="entry name" value="F-box domain"/>
    <property type="match status" value="1"/>
</dbReference>
<dbReference type="Gramene" id="KFK42846">
    <property type="protein sequence ID" value="KFK42846"/>
    <property type="gene ID" value="AALP_AA1G046900"/>
</dbReference>
<evidence type="ECO:0000259" key="1">
    <source>
        <dbReference type="Pfam" id="PF00646"/>
    </source>
</evidence>
<evidence type="ECO:0000313" key="3">
    <source>
        <dbReference type="Proteomes" id="UP000029120"/>
    </source>
</evidence>
<reference evidence="3" key="1">
    <citation type="journal article" date="2015" name="Nat. Plants">
        <title>Genome expansion of Arabis alpina linked with retrotransposition and reduced symmetric DNA methylation.</title>
        <authorList>
            <person name="Willing E.M."/>
            <person name="Rawat V."/>
            <person name="Mandakova T."/>
            <person name="Maumus F."/>
            <person name="James G.V."/>
            <person name="Nordstroem K.J."/>
            <person name="Becker C."/>
            <person name="Warthmann N."/>
            <person name="Chica C."/>
            <person name="Szarzynska B."/>
            <person name="Zytnicki M."/>
            <person name="Albani M.C."/>
            <person name="Kiefer C."/>
            <person name="Bergonzi S."/>
            <person name="Castaings L."/>
            <person name="Mateos J.L."/>
            <person name="Berns M.C."/>
            <person name="Bujdoso N."/>
            <person name="Piofczyk T."/>
            <person name="de Lorenzo L."/>
            <person name="Barrero-Sicilia C."/>
            <person name="Mateos I."/>
            <person name="Piednoel M."/>
            <person name="Hagmann J."/>
            <person name="Chen-Min-Tao R."/>
            <person name="Iglesias-Fernandez R."/>
            <person name="Schuster S.C."/>
            <person name="Alonso-Blanco C."/>
            <person name="Roudier F."/>
            <person name="Carbonero P."/>
            <person name="Paz-Ares J."/>
            <person name="Davis S.J."/>
            <person name="Pecinka A."/>
            <person name="Quesneville H."/>
            <person name="Colot V."/>
            <person name="Lysak M.A."/>
            <person name="Weigel D."/>
            <person name="Coupland G."/>
            <person name="Schneeberger K."/>
        </authorList>
    </citation>
    <scope>NUCLEOTIDE SEQUENCE [LARGE SCALE GENOMIC DNA]</scope>
    <source>
        <strain evidence="3">cv. Pajares</strain>
    </source>
</reference>
<feature type="domain" description="F-box" evidence="1">
    <location>
        <begin position="22"/>
        <end position="51"/>
    </location>
</feature>
<accession>A0A087HL44</accession>
<proteinExistence type="predicted"/>
<dbReference type="InterPro" id="IPR001810">
    <property type="entry name" value="F-box_dom"/>
</dbReference>
<dbReference type="OMA" id="LEIHFEY"/>
<dbReference type="AlphaFoldDB" id="A0A087HL44"/>
<keyword evidence="3" id="KW-1185">Reference proteome</keyword>
<protein>
    <recommendedName>
        <fullName evidence="1">F-box domain-containing protein</fullName>
    </recommendedName>
</protein>